<evidence type="ECO:0000259" key="1">
    <source>
        <dbReference type="PROSITE" id="PS50075"/>
    </source>
</evidence>
<dbReference type="InterPro" id="IPR009081">
    <property type="entry name" value="PP-bd_ACP"/>
</dbReference>
<dbReference type="EMBL" id="FOEC01000003">
    <property type="protein sequence ID" value="SEO61197.1"/>
    <property type="molecule type" value="Genomic_DNA"/>
</dbReference>
<dbReference type="SUPFAM" id="SSF47336">
    <property type="entry name" value="ACP-like"/>
    <property type="match status" value="1"/>
</dbReference>
<dbReference type="STRING" id="79604.AAY81_03300"/>
<dbReference type="InterPro" id="IPR036736">
    <property type="entry name" value="ACP-like_sf"/>
</dbReference>
<dbReference type="PROSITE" id="PS50075">
    <property type="entry name" value="CARRIER"/>
    <property type="match status" value="1"/>
</dbReference>
<proteinExistence type="predicted"/>
<dbReference type="Pfam" id="PF00550">
    <property type="entry name" value="PP-binding"/>
    <property type="match status" value="1"/>
</dbReference>
<evidence type="ECO:0000313" key="2">
    <source>
        <dbReference type="EMBL" id="SEO61197.1"/>
    </source>
</evidence>
<feature type="domain" description="Carrier" evidence="1">
    <location>
        <begin position="1"/>
        <end position="71"/>
    </location>
</feature>
<gene>
    <name evidence="2" type="ORF">SAMN02910314_00654</name>
</gene>
<reference evidence="3" key="1">
    <citation type="submission" date="2016-10" db="EMBL/GenBank/DDBJ databases">
        <authorList>
            <person name="Varghese N."/>
        </authorList>
    </citation>
    <scope>NUCLEOTIDE SEQUENCE [LARGE SCALE GENOMIC DNA]</scope>
    <source>
        <strain evidence="3">DSM 21843</strain>
    </source>
</reference>
<accession>A0A1H8R4G6</accession>
<evidence type="ECO:0000313" key="3">
    <source>
        <dbReference type="Proteomes" id="UP000182975"/>
    </source>
</evidence>
<dbReference type="RefSeq" id="WP_066661343.1">
    <property type="nucleotide sequence ID" value="NZ_CP011402.1"/>
</dbReference>
<keyword evidence="3" id="KW-1185">Reference proteome</keyword>
<dbReference type="AlphaFoldDB" id="A0A1H8R4G6"/>
<protein>
    <submittedName>
        <fullName evidence="2">Acyl carrier protein</fullName>
    </submittedName>
</protein>
<sequence>MFESVKDILEHYTEYEVREDSSLMGDLRLSSFDLAAIVAEFEDRFSITVDDRDIVNLVTVQDVIDYLEKKTR</sequence>
<organism evidence="2 3">
    <name type="scientific">Denitrobacterium detoxificans</name>
    <dbReference type="NCBI Taxonomy" id="79604"/>
    <lineage>
        <taxon>Bacteria</taxon>
        <taxon>Bacillati</taxon>
        <taxon>Actinomycetota</taxon>
        <taxon>Coriobacteriia</taxon>
        <taxon>Eggerthellales</taxon>
        <taxon>Eggerthellaceae</taxon>
        <taxon>Denitrobacterium</taxon>
    </lineage>
</organism>
<dbReference type="Proteomes" id="UP000182975">
    <property type="component" value="Unassembled WGS sequence"/>
</dbReference>
<dbReference type="Gene3D" id="1.10.1200.10">
    <property type="entry name" value="ACP-like"/>
    <property type="match status" value="1"/>
</dbReference>
<name>A0A1H8R4G6_9ACTN</name>